<dbReference type="CDD" id="cd00077">
    <property type="entry name" value="HDc"/>
    <property type="match status" value="1"/>
</dbReference>
<sequence length="487" mass="55909">MEINTNAPSIKMQEDEDEDMNDPFISASLIGKIPLKRRGEALLSIAFAQELIPLLILGPQDPEFEREDKGEEEEYEEEEDEEEEDEDSDDTDDSFYQDEQGDNNNKQINEKKKVRRDSNNSGNSSANSPNTKKLKKTKSKKKIRKFIIRTQRGLLEDLSRAEFTMLRFALQDLGSLQFDTLLVHQLTHNHALTVLGFLILQRHDLLNKFNIDVQTAINFFFMVEKYYFKNPYHSAAHAADVLQMTHWLCTRRGPHTAVLSDLDLLTIFISAACHDMGHPGLNNDYLKNTGHKLALLYNDSSPLENSHVANAFLLIEQQPECDILANLQSGQRIELRRMMINMILATDVKQHFPIRTRAECKIRTIEQDPFLPKENAEDRELLMKLILMTADISNGTRPWSIAPRWSMRILEEGHAQGDRERLMGMTPNRLNDRTLANTKEMSTGQIAFLLGFVKPMIETVDNLLMCLKPCLDNLNQNVSTWDHISKV</sequence>
<feature type="binding site" evidence="5">
    <location>
        <position position="275"/>
    </location>
    <ligand>
        <name>Zn(2+)</name>
        <dbReference type="ChEBI" id="CHEBI:29105"/>
        <label>1</label>
    </ligand>
</feature>
<dbReference type="InterPro" id="IPR003607">
    <property type="entry name" value="HD/PDEase_dom"/>
</dbReference>
<dbReference type="GO" id="GO:0007165">
    <property type="term" value="P:signal transduction"/>
    <property type="evidence" value="ECO:0007669"/>
    <property type="project" value="InterPro"/>
</dbReference>
<evidence type="ECO:0000256" key="3">
    <source>
        <dbReference type="PIRSR" id="PIRSR623088-1"/>
    </source>
</evidence>
<name>A0A5J4X868_9EUKA</name>
<dbReference type="InterPro" id="IPR023088">
    <property type="entry name" value="PDEase"/>
</dbReference>
<evidence type="ECO:0000256" key="6">
    <source>
        <dbReference type="RuleBase" id="RU363067"/>
    </source>
</evidence>
<evidence type="ECO:0000313" key="9">
    <source>
        <dbReference type="EMBL" id="KAA6403243.1"/>
    </source>
</evidence>
<dbReference type="Proteomes" id="UP000324800">
    <property type="component" value="Unassembled WGS sequence"/>
</dbReference>
<keyword evidence="2 6" id="KW-0378">Hydrolase</keyword>
<evidence type="ECO:0000256" key="1">
    <source>
        <dbReference type="ARBA" id="ARBA00022723"/>
    </source>
</evidence>
<protein>
    <recommendedName>
        <fullName evidence="6">Phosphodiesterase</fullName>
        <ecNumber evidence="6">3.1.4.-</ecNumber>
    </recommendedName>
</protein>
<gene>
    <name evidence="9" type="ORF">EZS28_001225</name>
</gene>
<comment type="cofactor">
    <cofactor evidence="6">
        <name>a divalent metal cation</name>
        <dbReference type="ChEBI" id="CHEBI:60240"/>
    </cofactor>
    <text evidence="6">Binds 2 divalent metal cations per subunit. Site 1 may preferentially bind zinc ions, while site 2 has a preference for magnesium and/or manganese ions.</text>
</comment>
<feature type="region of interest" description="Disordered" evidence="7">
    <location>
        <begin position="1"/>
        <end position="21"/>
    </location>
</feature>
<dbReference type="PROSITE" id="PS00126">
    <property type="entry name" value="PDEASE_I_1"/>
    <property type="match status" value="1"/>
</dbReference>
<evidence type="ECO:0000256" key="4">
    <source>
        <dbReference type="PIRSR" id="PIRSR623088-2"/>
    </source>
</evidence>
<dbReference type="AlphaFoldDB" id="A0A5J4X868"/>
<dbReference type="InterPro" id="IPR002073">
    <property type="entry name" value="PDEase_catalytic_dom"/>
</dbReference>
<feature type="domain" description="PDEase" evidence="8">
    <location>
        <begin position="150"/>
        <end position="487"/>
    </location>
</feature>
<dbReference type="InterPro" id="IPR036971">
    <property type="entry name" value="PDEase_catalytic_dom_sf"/>
</dbReference>
<evidence type="ECO:0000256" key="5">
    <source>
        <dbReference type="PIRSR" id="PIRSR623088-3"/>
    </source>
</evidence>
<feature type="binding site" evidence="4">
    <location>
        <position position="275"/>
    </location>
    <ligand>
        <name>AMP</name>
        <dbReference type="ChEBI" id="CHEBI:456215"/>
    </ligand>
</feature>
<organism evidence="9 10">
    <name type="scientific">Streblomastix strix</name>
    <dbReference type="NCBI Taxonomy" id="222440"/>
    <lineage>
        <taxon>Eukaryota</taxon>
        <taxon>Metamonada</taxon>
        <taxon>Preaxostyla</taxon>
        <taxon>Oxymonadida</taxon>
        <taxon>Streblomastigidae</taxon>
        <taxon>Streblomastix</taxon>
    </lineage>
</organism>
<dbReference type="SUPFAM" id="SSF109604">
    <property type="entry name" value="HD-domain/PDEase-like"/>
    <property type="match status" value="1"/>
</dbReference>
<comment type="caution">
    <text evidence="9">The sequence shown here is derived from an EMBL/GenBank/DDBJ whole genome shotgun (WGS) entry which is preliminary data.</text>
</comment>
<feature type="binding site" evidence="4">
    <location>
        <begin position="233"/>
        <end position="237"/>
    </location>
    <ligand>
        <name>AMP</name>
        <dbReference type="ChEBI" id="CHEBI:456215"/>
    </ligand>
</feature>
<dbReference type="PRINTS" id="PR00387">
    <property type="entry name" value="PDIESTERASE1"/>
</dbReference>
<comment type="similarity">
    <text evidence="6">Belongs to the cyclic nucleotide phosphodiesterase family.</text>
</comment>
<evidence type="ECO:0000256" key="2">
    <source>
        <dbReference type="ARBA" id="ARBA00022801"/>
    </source>
</evidence>
<dbReference type="InterPro" id="IPR023174">
    <property type="entry name" value="PDEase_CS"/>
</dbReference>
<proteinExistence type="inferred from homology"/>
<feature type="binding site" evidence="4">
    <location>
        <position position="391"/>
    </location>
    <ligand>
        <name>AMP</name>
        <dbReference type="ChEBI" id="CHEBI:456215"/>
    </ligand>
</feature>
<feature type="binding site" evidence="5">
    <location>
        <position position="275"/>
    </location>
    <ligand>
        <name>Zn(2+)</name>
        <dbReference type="ChEBI" id="CHEBI:29105"/>
        <label>2</label>
    </ligand>
</feature>
<dbReference type="SMART" id="SM00471">
    <property type="entry name" value="HDc"/>
    <property type="match status" value="1"/>
</dbReference>
<feature type="binding site" evidence="5">
    <location>
        <position position="274"/>
    </location>
    <ligand>
        <name>Zn(2+)</name>
        <dbReference type="ChEBI" id="CHEBI:29105"/>
        <label>1</label>
    </ligand>
</feature>
<dbReference type="GO" id="GO:0004114">
    <property type="term" value="F:3',5'-cyclic-nucleotide phosphodiesterase activity"/>
    <property type="evidence" value="ECO:0007669"/>
    <property type="project" value="InterPro"/>
</dbReference>
<reference evidence="9 10" key="1">
    <citation type="submission" date="2019-03" db="EMBL/GenBank/DDBJ databases">
        <title>Single cell metagenomics reveals metabolic interactions within the superorganism composed of flagellate Streblomastix strix and complex community of Bacteroidetes bacteria on its surface.</title>
        <authorList>
            <person name="Treitli S.C."/>
            <person name="Kolisko M."/>
            <person name="Husnik F."/>
            <person name="Keeling P."/>
            <person name="Hampl V."/>
        </authorList>
    </citation>
    <scope>NUCLEOTIDE SEQUENCE [LARGE SCALE GENOMIC DNA]</scope>
    <source>
        <strain evidence="9">ST1C</strain>
    </source>
</reference>
<feature type="binding site" evidence="4">
    <location>
        <position position="445"/>
    </location>
    <ligand>
        <name>AMP</name>
        <dbReference type="ChEBI" id="CHEBI:456215"/>
    </ligand>
</feature>
<dbReference type="Pfam" id="PF00233">
    <property type="entry name" value="PDEase_I"/>
    <property type="match status" value="1"/>
</dbReference>
<feature type="compositionally biased region" description="Low complexity" evidence="7">
    <location>
        <begin position="119"/>
        <end position="131"/>
    </location>
</feature>
<feature type="region of interest" description="Disordered" evidence="7">
    <location>
        <begin position="62"/>
        <end position="139"/>
    </location>
</feature>
<dbReference type="EC" id="3.1.4.-" evidence="6"/>
<dbReference type="PROSITE" id="PS51845">
    <property type="entry name" value="PDEASE_I_2"/>
    <property type="match status" value="1"/>
</dbReference>
<feature type="binding site" evidence="5">
    <location>
        <position position="391"/>
    </location>
    <ligand>
        <name>Zn(2+)</name>
        <dbReference type="ChEBI" id="CHEBI:29105"/>
        <label>1</label>
    </ligand>
</feature>
<feature type="active site" description="Proton donor" evidence="3">
    <location>
        <position position="233"/>
    </location>
</feature>
<dbReference type="OrthoDB" id="546632at2759"/>
<evidence type="ECO:0000259" key="8">
    <source>
        <dbReference type="PROSITE" id="PS51845"/>
    </source>
</evidence>
<accession>A0A5J4X868</accession>
<dbReference type="Gene3D" id="1.10.1300.10">
    <property type="entry name" value="3'5'-cyclic nucleotide phosphodiesterase, catalytic domain"/>
    <property type="match status" value="1"/>
</dbReference>
<feature type="compositionally biased region" description="Acidic residues" evidence="7">
    <location>
        <begin position="62"/>
        <end position="101"/>
    </location>
</feature>
<evidence type="ECO:0000256" key="7">
    <source>
        <dbReference type="SAM" id="MobiDB-lite"/>
    </source>
</evidence>
<dbReference type="GO" id="GO:0046872">
    <property type="term" value="F:metal ion binding"/>
    <property type="evidence" value="ECO:0007669"/>
    <property type="project" value="UniProtKB-KW"/>
</dbReference>
<feature type="binding site" evidence="5">
    <location>
        <position position="237"/>
    </location>
    <ligand>
        <name>Zn(2+)</name>
        <dbReference type="ChEBI" id="CHEBI:29105"/>
        <label>1</label>
    </ligand>
</feature>
<dbReference type="EMBL" id="SNRW01000122">
    <property type="protein sequence ID" value="KAA6403243.1"/>
    <property type="molecule type" value="Genomic_DNA"/>
</dbReference>
<dbReference type="PANTHER" id="PTHR11347">
    <property type="entry name" value="CYCLIC NUCLEOTIDE PHOSPHODIESTERASE"/>
    <property type="match status" value="1"/>
</dbReference>
<keyword evidence="1 5" id="KW-0479">Metal-binding</keyword>
<evidence type="ECO:0000313" key="10">
    <source>
        <dbReference type="Proteomes" id="UP000324800"/>
    </source>
</evidence>